<evidence type="ECO:0000313" key="2">
    <source>
        <dbReference type="EMBL" id="KAB8294214.1"/>
    </source>
</evidence>
<dbReference type="Proteomes" id="UP000326757">
    <property type="component" value="Unassembled WGS sequence"/>
</dbReference>
<sequence>MLIYSFVSSYTSHIISIPSLFIHQLLKNTKVSNPTIQTKLSVQFMTDPPPFPEALGSGGGDTTKRYAKNEMNAPFATPGRINQ</sequence>
<evidence type="ECO:0000313" key="3">
    <source>
        <dbReference type="Proteomes" id="UP000326757"/>
    </source>
</evidence>
<gene>
    <name evidence="2" type="ORF">EYC80_009647</name>
</gene>
<protein>
    <submittedName>
        <fullName evidence="2">Uncharacterized protein</fullName>
    </submittedName>
</protein>
<feature type="region of interest" description="Disordered" evidence="1">
    <location>
        <begin position="47"/>
        <end position="83"/>
    </location>
</feature>
<keyword evidence="3" id="KW-1185">Reference proteome</keyword>
<organism evidence="2 3">
    <name type="scientific">Monilinia laxa</name>
    <name type="common">Brown rot fungus</name>
    <name type="synonym">Sclerotinia laxa</name>
    <dbReference type="NCBI Taxonomy" id="61186"/>
    <lineage>
        <taxon>Eukaryota</taxon>
        <taxon>Fungi</taxon>
        <taxon>Dikarya</taxon>
        <taxon>Ascomycota</taxon>
        <taxon>Pezizomycotina</taxon>
        <taxon>Leotiomycetes</taxon>
        <taxon>Helotiales</taxon>
        <taxon>Sclerotiniaceae</taxon>
        <taxon>Monilinia</taxon>
    </lineage>
</organism>
<proteinExistence type="predicted"/>
<accession>A0A5N6JYH6</accession>
<evidence type="ECO:0000256" key="1">
    <source>
        <dbReference type="SAM" id="MobiDB-lite"/>
    </source>
</evidence>
<dbReference type="AlphaFoldDB" id="A0A5N6JYH6"/>
<name>A0A5N6JYH6_MONLA</name>
<dbReference type="EMBL" id="VIGI01000011">
    <property type="protein sequence ID" value="KAB8294214.1"/>
    <property type="molecule type" value="Genomic_DNA"/>
</dbReference>
<reference evidence="2 3" key="1">
    <citation type="submission" date="2019-06" db="EMBL/GenBank/DDBJ databases">
        <title>Genome Sequence of the Brown Rot Fungal Pathogen Monilinia laxa.</title>
        <authorList>
            <person name="De Miccolis Angelini R.M."/>
            <person name="Landi L."/>
            <person name="Abate D."/>
            <person name="Pollastro S."/>
            <person name="Romanazzi G."/>
            <person name="Faretra F."/>
        </authorList>
    </citation>
    <scope>NUCLEOTIDE SEQUENCE [LARGE SCALE GENOMIC DNA]</scope>
    <source>
        <strain evidence="2 3">Mlax316</strain>
    </source>
</reference>
<comment type="caution">
    <text evidence="2">The sequence shown here is derived from an EMBL/GenBank/DDBJ whole genome shotgun (WGS) entry which is preliminary data.</text>
</comment>